<dbReference type="InterPro" id="IPR010921">
    <property type="entry name" value="Trp_repressor/repl_initiator"/>
</dbReference>
<evidence type="ECO:0000256" key="6">
    <source>
        <dbReference type="ARBA" id="ARBA00023121"/>
    </source>
</evidence>
<evidence type="ECO:0000256" key="10">
    <source>
        <dbReference type="RuleBase" id="RU000577"/>
    </source>
</evidence>
<dbReference type="HAMAP" id="MF_00377">
    <property type="entry name" value="DnaA_bact"/>
    <property type="match status" value="1"/>
</dbReference>
<keyword evidence="5 8" id="KW-0067">ATP-binding</keyword>
<dbReference type="NCBIfam" id="TIGR00362">
    <property type="entry name" value="DnaA"/>
    <property type="match status" value="1"/>
</dbReference>
<dbReference type="AlphaFoldDB" id="A0A7C9QRC8"/>
<feature type="binding site" evidence="8">
    <location>
        <position position="176"/>
    </location>
    <ligand>
        <name>ATP</name>
        <dbReference type="ChEBI" id="CHEBI:30616"/>
    </ligand>
</feature>
<feature type="domain" description="AAA+ ATPase" evidence="12">
    <location>
        <begin position="162"/>
        <end position="290"/>
    </location>
</feature>
<keyword evidence="2 8" id="KW-0963">Cytoplasm</keyword>
<evidence type="ECO:0000256" key="2">
    <source>
        <dbReference type="ARBA" id="ARBA00022490"/>
    </source>
</evidence>
<dbReference type="SUPFAM" id="SSF52540">
    <property type="entry name" value="P-loop containing nucleoside triphosphate hydrolases"/>
    <property type="match status" value="1"/>
</dbReference>
<evidence type="ECO:0000259" key="13">
    <source>
        <dbReference type="SMART" id="SM00760"/>
    </source>
</evidence>
<dbReference type="GO" id="GO:0005524">
    <property type="term" value="F:ATP binding"/>
    <property type="evidence" value="ECO:0007669"/>
    <property type="project" value="UniProtKB-UniRule"/>
</dbReference>
<keyword evidence="15" id="KW-1185">Reference proteome</keyword>
<dbReference type="FunFam" id="3.40.50.300:FF:000668">
    <property type="entry name" value="Chromosomal replication initiator protein DnaA"/>
    <property type="match status" value="1"/>
</dbReference>
<accession>A0A7C9QRC8</accession>
<dbReference type="GO" id="GO:0005886">
    <property type="term" value="C:plasma membrane"/>
    <property type="evidence" value="ECO:0007669"/>
    <property type="project" value="TreeGrafter"/>
</dbReference>
<dbReference type="InterPro" id="IPR020591">
    <property type="entry name" value="Chromosome_initiator_DnaA-like"/>
</dbReference>
<feature type="region of interest" description="Domain IV, binds dsDNA" evidence="8">
    <location>
        <begin position="346"/>
        <end position="465"/>
    </location>
</feature>
<organism evidence="14 15">
    <name type="scientific">Magnetospirillum aberrantis SpK</name>
    <dbReference type="NCBI Taxonomy" id="908842"/>
    <lineage>
        <taxon>Bacteria</taxon>
        <taxon>Pseudomonadati</taxon>
        <taxon>Pseudomonadota</taxon>
        <taxon>Alphaproteobacteria</taxon>
        <taxon>Rhodospirillales</taxon>
        <taxon>Rhodospirillaceae</taxon>
        <taxon>Magnetospirillum</taxon>
    </lineage>
</organism>
<evidence type="ECO:0000313" key="15">
    <source>
        <dbReference type="Proteomes" id="UP000480684"/>
    </source>
</evidence>
<feature type="region of interest" description="Domain I, interacts with DnaA modulators" evidence="8">
    <location>
        <begin position="1"/>
        <end position="81"/>
    </location>
</feature>
<dbReference type="SMART" id="SM00382">
    <property type="entry name" value="AAA"/>
    <property type="match status" value="1"/>
</dbReference>
<dbReference type="SUPFAM" id="SSF48295">
    <property type="entry name" value="TrpR-like"/>
    <property type="match status" value="1"/>
</dbReference>
<dbReference type="InterPro" id="IPR001957">
    <property type="entry name" value="Chromosome_initiator_DnaA"/>
</dbReference>
<dbReference type="GO" id="GO:0005737">
    <property type="term" value="C:cytoplasm"/>
    <property type="evidence" value="ECO:0007669"/>
    <property type="project" value="UniProtKB-SubCell"/>
</dbReference>
<feature type="region of interest" description="Domain III, AAA+ region" evidence="8">
    <location>
        <begin position="129"/>
        <end position="345"/>
    </location>
</feature>
<evidence type="ECO:0000256" key="11">
    <source>
        <dbReference type="RuleBase" id="RU004227"/>
    </source>
</evidence>
<dbReference type="SMART" id="SM00760">
    <property type="entry name" value="Bac_DnaA_C"/>
    <property type="match status" value="1"/>
</dbReference>
<dbReference type="PANTHER" id="PTHR30050">
    <property type="entry name" value="CHROMOSOMAL REPLICATION INITIATOR PROTEIN DNAA"/>
    <property type="match status" value="1"/>
</dbReference>
<dbReference type="PANTHER" id="PTHR30050:SF2">
    <property type="entry name" value="CHROMOSOMAL REPLICATION INITIATOR PROTEIN DNAA"/>
    <property type="match status" value="1"/>
</dbReference>
<dbReference type="InterPro" id="IPR018312">
    <property type="entry name" value="Chromosome_initiator_DnaA_CS"/>
</dbReference>
<comment type="subcellular location">
    <subcellularLocation>
        <location evidence="8">Cytoplasm</location>
    </subcellularLocation>
</comment>
<comment type="similarity">
    <text evidence="1 8 11">Belongs to the DnaA family.</text>
</comment>
<dbReference type="Pfam" id="PF11638">
    <property type="entry name" value="DnaA_N"/>
    <property type="match status" value="1"/>
</dbReference>
<feature type="binding site" evidence="8">
    <location>
        <position position="175"/>
    </location>
    <ligand>
        <name>ATP</name>
        <dbReference type="ChEBI" id="CHEBI:30616"/>
    </ligand>
</feature>
<dbReference type="InterPro" id="IPR013159">
    <property type="entry name" value="DnaA_C"/>
</dbReference>
<dbReference type="PRINTS" id="PR00051">
    <property type="entry name" value="DNAA"/>
</dbReference>
<dbReference type="InterPro" id="IPR024633">
    <property type="entry name" value="DnaA_N_dom"/>
</dbReference>
<dbReference type="InterPro" id="IPR038454">
    <property type="entry name" value="DnaA_N_sf"/>
</dbReference>
<dbReference type="CDD" id="cd00009">
    <property type="entry name" value="AAA"/>
    <property type="match status" value="1"/>
</dbReference>
<dbReference type="GO" id="GO:0006270">
    <property type="term" value="P:DNA replication initiation"/>
    <property type="evidence" value="ECO:0007669"/>
    <property type="project" value="UniProtKB-UniRule"/>
</dbReference>
<dbReference type="Gene3D" id="1.10.8.60">
    <property type="match status" value="1"/>
</dbReference>
<dbReference type="GO" id="GO:0008289">
    <property type="term" value="F:lipid binding"/>
    <property type="evidence" value="ECO:0007669"/>
    <property type="project" value="UniProtKB-KW"/>
</dbReference>
<keyword evidence="7 8" id="KW-0238">DNA-binding</keyword>
<dbReference type="GO" id="GO:0003688">
    <property type="term" value="F:DNA replication origin binding"/>
    <property type="evidence" value="ECO:0007669"/>
    <property type="project" value="UniProtKB-UniRule"/>
</dbReference>
<keyword evidence="4 8" id="KW-0547">Nucleotide-binding</keyword>
<dbReference type="EMBL" id="JAAIYP010000002">
    <property type="protein sequence ID" value="NFV78582.1"/>
    <property type="molecule type" value="Genomic_DNA"/>
</dbReference>
<dbReference type="Gene3D" id="1.10.1750.10">
    <property type="match status" value="1"/>
</dbReference>
<dbReference type="GO" id="GO:0006275">
    <property type="term" value="P:regulation of DNA replication"/>
    <property type="evidence" value="ECO:0007669"/>
    <property type="project" value="UniProtKB-UniRule"/>
</dbReference>
<dbReference type="InterPro" id="IPR027417">
    <property type="entry name" value="P-loop_NTPase"/>
</dbReference>
<comment type="subunit">
    <text evidence="8">Oligomerizes as a right-handed, spiral filament on DNA at oriC.</text>
</comment>
<dbReference type="Pfam" id="PF00308">
    <property type="entry name" value="Bac_DnaA"/>
    <property type="match status" value="1"/>
</dbReference>
<evidence type="ECO:0000256" key="7">
    <source>
        <dbReference type="ARBA" id="ARBA00023125"/>
    </source>
</evidence>
<dbReference type="CDD" id="cd06571">
    <property type="entry name" value="Bac_DnaA_C"/>
    <property type="match status" value="1"/>
</dbReference>
<keyword evidence="3 8" id="KW-0235">DNA replication</keyword>
<sequence>MIDVEWDRIKGRLRDEVGDAAYRSWLRPITLQDAQDGFVRLGLPTRFMRDWVATHYGERIRNLWGAENPAIRTVEIVVGNAPRRPLSAVAAPTFAPAPAAVAASPVADTVAARPAAPCAPADVDELGAQLDSRYTFKNFVVGKPNEFAYAAARRVAEAEAVSFNPLFLYGGVGLGKTHLMHAIAWHIREHNPTRRVLYLSAEKFMYRFIRALRSQDTMSFKEQFRSVDVLMVDDVQFIAGKDATQEEFFHTFNALVDQGRQIVISADKSPSDLEGMEDRLRSRLNSGLVADIHATTYELRLGILHSKAEQMAAAVPQKVMEFLAHKIASNVRELEGALNRVVAHAQLVGRAITLETTQEVLHDLLKASDRRITIEEIQKRVAEHFNIKLAEMSSARRSRQVARPRQIAMYLAKQLTSRSLPEIGRKFGGRDHTTVMHAVKKVEELKGADQNFAEDVELLRRMLQS</sequence>
<evidence type="ECO:0000313" key="14">
    <source>
        <dbReference type="EMBL" id="NFV78582.1"/>
    </source>
</evidence>
<evidence type="ECO:0000256" key="1">
    <source>
        <dbReference type="ARBA" id="ARBA00006583"/>
    </source>
</evidence>
<dbReference type="Gene3D" id="3.30.300.180">
    <property type="match status" value="1"/>
</dbReference>
<evidence type="ECO:0000259" key="12">
    <source>
        <dbReference type="SMART" id="SM00382"/>
    </source>
</evidence>
<keyword evidence="6 8" id="KW-0446">Lipid-binding</keyword>
<dbReference type="Proteomes" id="UP000480684">
    <property type="component" value="Unassembled WGS sequence"/>
</dbReference>
<gene>
    <name evidence="8 14" type="primary">dnaA</name>
    <name evidence="14" type="ORF">G4223_00435</name>
</gene>
<reference evidence="14 15" key="1">
    <citation type="submission" date="2020-02" db="EMBL/GenBank/DDBJ databases">
        <authorList>
            <person name="Dziuba M."/>
            <person name="Kuznetsov B."/>
            <person name="Mardanov A."/>
            <person name="Ravin N."/>
            <person name="Grouzdev D."/>
        </authorList>
    </citation>
    <scope>NUCLEOTIDE SEQUENCE [LARGE SCALE GENOMIC DNA]</scope>
    <source>
        <strain evidence="14 15">SpK</strain>
    </source>
</reference>
<dbReference type="PROSITE" id="PS01008">
    <property type="entry name" value="DNAA"/>
    <property type="match status" value="1"/>
</dbReference>
<dbReference type="InterPro" id="IPR003593">
    <property type="entry name" value="AAA+_ATPase"/>
</dbReference>
<evidence type="ECO:0000256" key="5">
    <source>
        <dbReference type="ARBA" id="ARBA00022840"/>
    </source>
</evidence>
<evidence type="ECO:0000256" key="9">
    <source>
        <dbReference type="NCBIfam" id="TIGR00362"/>
    </source>
</evidence>
<protein>
    <recommendedName>
        <fullName evidence="8 9">Chromosomal replication initiator protein DnaA</fullName>
    </recommendedName>
</protein>
<name>A0A7C9QRC8_9PROT</name>
<evidence type="ECO:0000256" key="3">
    <source>
        <dbReference type="ARBA" id="ARBA00022705"/>
    </source>
</evidence>
<comment type="caution">
    <text evidence="8">Lacks conserved residue(s) required for the propagation of feature annotation.</text>
</comment>
<feature type="domain" description="Chromosomal replication initiator DnaA C-terminal" evidence="13">
    <location>
        <begin position="373"/>
        <end position="442"/>
    </location>
</feature>
<dbReference type="Pfam" id="PF08299">
    <property type="entry name" value="Bac_DnaA_C"/>
    <property type="match status" value="1"/>
</dbReference>
<evidence type="ECO:0000256" key="4">
    <source>
        <dbReference type="ARBA" id="ARBA00022741"/>
    </source>
</evidence>
<comment type="domain">
    <text evidence="8">Domain I is involved in oligomerization and binding regulators, domain II is flexibile and of varying length in different bacteria, domain III forms the AAA+ region, while domain IV binds dsDNA.</text>
</comment>
<dbReference type="RefSeq" id="WP_163673643.1">
    <property type="nucleotide sequence ID" value="NZ_JAAIYP010000002.1"/>
</dbReference>
<dbReference type="InterPro" id="IPR013317">
    <property type="entry name" value="DnaA_dom"/>
</dbReference>
<feature type="binding site" evidence="8">
    <location>
        <position position="177"/>
    </location>
    <ligand>
        <name>ATP</name>
        <dbReference type="ChEBI" id="CHEBI:30616"/>
    </ligand>
</feature>
<proteinExistence type="inferred from homology"/>
<evidence type="ECO:0000256" key="8">
    <source>
        <dbReference type="HAMAP-Rule" id="MF_00377"/>
    </source>
</evidence>
<feature type="binding site" evidence="8">
    <location>
        <position position="173"/>
    </location>
    <ligand>
        <name>ATP</name>
        <dbReference type="ChEBI" id="CHEBI:30616"/>
    </ligand>
</feature>
<dbReference type="Gene3D" id="3.40.50.300">
    <property type="entry name" value="P-loop containing nucleotide triphosphate hydrolases"/>
    <property type="match status" value="1"/>
</dbReference>
<comment type="function">
    <text evidence="8 10">Plays an essential role in the initiation and regulation of chromosomal replication. ATP-DnaA binds to the origin of replication (oriC) to initiate formation of the DNA replication initiation complex once per cell cycle. Binds the DnaA box (a 9 base pair repeat at the origin) and separates the double-stranded (ds)DNA. Forms a right-handed helical filament on oriC DNA; dsDNA binds to the exterior of the filament while single-stranded (ss)DNA is stabiized in the filament's interior. The ATP-DnaA-oriC complex binds and stabilizes one strand of the AT-rich DNA unwinding element (DUE), permitting loading of DNA polymerase. After initiation quickly degrades to an ADP-DnaA complex that is not apt for DNA replication. Binds acidic phospholipids.</text>
</comment>
<dbReference type="FunFam" id="1.10.1750.10:FF:000002">
    <property type="entry name" value="Chromosomal replication initiator protein DnaA"/>
    <property type="match status" value="1"/>
</dbReference>
<comment type="caution">
    <text evidence="14">The sequence shown here is derived from an EMBL/GenBank/DDBJ whole genome shotgun (WGS) entry which is preliminary data.</text>
</comment>